<protein>
    <submittedName>
        <fullName evidence="2">Uncharacterized protein</fullName>
    </submittedName>
</protein>
<dbReference type="AlphaFoldDB" id="A0A6I8LXM5"/>
<evidence type="ECO:0000313" key="2">
    <source>
        <dbReference type="EMBL" id="VVJ21897.1"/>
    </source>
</evidence>
<organism evidence="2 3">
    <name type="scientific">Amycolatopsis camponoti</name>
    <dbReference type="NCBI Taxonomy" id="2606593"/>
    <lineage>
        <taxon>Bacteria</taxon>
        <taxon>Bacillati</taxon>
        <taxon>Actinomycetota</taxon>
        <taxon>Actinomycetes</taxon>
        <taxon>Pseudonocardiales</taxon>
        <taxon>Pseudonocardiaceae</taxon>
        <taxon>Amycolatopsis</taxon>
    </lineage>
</organism>
<sequence>MRHAAASPEETSTTGLSREQRHRGARVVASFASDAGDRASLLAALGLEAAEPSLCGTPVGSCPVPPPEIEASS</sequence>
<name>A0A6I8LXM5_9PSEU</name>
<feature type="region of interest" description="Disordered" evidence="1">
    <location>
        <begin position="1"/>
        <end position="25"/>
    </location>
</feature>
<accession>A0A6I8LXM5</accession>
<evidence type="ECO:0000313" key="3">
    <source>
        <dbReference type="Proteomes" id="UP000399805"/>
    </source>
</evidence>
<dbReference type="EMBL" id="CABVGP010000002">
    <property type="protein sequence ID" value="VVJ21897.1"/>
    <property type="molecule type" value="Genomic_DNA"/>
</dbReference>
<reference evidence="2 3" key="1">
    <citation type="submission" date="2019-09" db="EMBL/GenBank/DDBJ databases">
        <authorList>
            <person name="Leyn A S."/>
        </authorList>
    </citation>
    <scope>NUCLEOTIDE SEQUENCE [LARGE SCALE GENOMIC DNA]</scope>
    <source>
        <strain evidence="2">AA231_1</strain>
    </source>
</reference>
<dbReference type="Proteomes" id="UP000399805">
    <property type="component" value="Unassembled WGS sequence"/>
</dbReference>
<keyword evidence="3" id="KW-1185">Reference proteome</keyword>
<gene>
    <name evidence="2" type="ORF">AA23TX_06911</name>
</gene>
<evidence type="ECO:0000256" key="1">
    <source>
        <dbReference type="SAM" id="MobiDB-lite"/>
    </source>
</evidence>
<proteinExistence type="predicted"/>